<dbReference type="InterPro" id="IPR047187">
    <property type="entry name" value="SF1_C_Upf1"/>
</dbReference>
<evidence type="ECO:0000259" key="7">
    <source>
        <dbReference type="Pfam" id="PF13087"/>
    </source>
</evidence>
<protein>
    <recommendedName>
        <fullName evidence="11">AAA family ATPase</fullName>
    </recommendedName>
</protein>
<keyword evidence="3" id="KW-0378">Hydrolase</keyword>
<keyword evidence="4" id="KW-0347">Helicase</keyword>
<dbReference type="GO" id="GO:0043139">
    <property type="term" value="F:5'-3' DNA helicase activity"/>
    <property type="evidence" value="ECO:0007669"/>
    <property type="project" value="TreeGrafter"/>
</dbReference>
<comment type="similarity">
    <text evidence="1">Belongs to the DNA2/NAM7 helicase family.</text>
</comment>
<dbReference type="EMBL" id="CP018082">
    <property type="protein sequence ID" value="APE33987.1"/>
    <property type="molecule type" value="Genomic_DNA"/>
</dbReference>
<dbReference type="OrthoDB" id="9757917at2"/>
<keyword evidence="2" id="KW-0547">Nucleotide-binding</keyword>
<sequence>MAEPGSVLEADLADRASRLFRFLARVQGVGGHAILDADDLGAVEWLGALPPSEAVRFTPGSEDKPFLRLDKVPFSPPIGPPGPEVRAWLLPGRLDDHTAEPAVRSERVNSNALTERLAEHPEISEQFDGWLRRWRAWAERARIEEPAHRWYQAIYRMYSDVNASAEAKEAVLALGCVVWRRPGTGTIRRHALTMPVKFEFDTDSGTLTVRLDLDAGRSTMELSDFLDPGEIIDPTLLRSVEREFLSGADPFDRDVIAGLMRKLLHSLGPATDFRDEMMPAAATTDPIGYYAPALIVRSRGKRGLTRVLDTIADRIHDQRRVPAGLRNLVDPAYAATAELPSDNGAMVHDGPDSFLPLPLNAVQLAILQHVDCHPHTIVQGPPGTGKTHTAAALITHLLAQGKRVLVTAHTDRALAEVRGKLPVRMRDLCVSVAGASRDNFDDLKLSMERIAAAADDHDAPGARRRVEASNARVAELRADRARVGEELVRRREQEVTRHLVGPYQGTLTELIQRHRSEATRFGWMRGLADVDVDAVLPVSSVEALEWRALLLDGALADPEVAAPQLLTVHDLPPVAQVAQWCARLADATQRVDAVVPTAMRSWIEQIRGITPASRGELLATVRKVDRELNELAGSRDGWVREAVADVARGRGGVWHGRRMRLVELLDPAATLIGELGIAQVRVSEGDRATLVALAESVLGHLEKNGALKLRPDGAPKVGLTTSRVVKDAAPLFEQVRVDGRIPVTADQLRIFVNYEKVERLVEQLDEVWAGSGVAAAAPGTVSVRLAHHREHADQLRTLLTVGAELVGAGQQLRGYGMAEPDWSDRVARQALLASFDAAAAIDEQTAVAELFDNVAARVAGLRYQPGATANLHALHEALQRRDIEAYQRAHTRLAELNTLRARSARRGELDARMTALPQLREAVTSTAVSRVWDSRLGELEKAWDWAVLGASLKAVDTEPANELFDQLDDIEAGLREEATQLAVTKAWDKAVAPERLGRGMQTDLRQYAQLVRRYGKGTGVHADRRRREIRDTMGRCRSAVPVWIMPIYRVVEQLDIEPDMFDVVVIDEASQAGAEAVFLQYLAKRIVVIGDDRQVSPSGVGVKIETVRGLAEQYLADNPHIASWIDTKRSLFDDAGMRFSSRLTLVEHRRCVPEIIGFSNKIAYAKDAKPLIPVRVYGSDRLPPIRTEYVADGVSTKSNVNEVEADRIVARVVECLADPRYAAKTFGVVSLLGAPQAELIWNKLLLVVAPEEIDRRQLRCGDAADFQGAERDVIFLSMVKAPGPDSRLVAQSAESAIQRYNVAVSRAADQLWLFHSVSLDQLGNPNDLRYQLLDYCLSAEESAAPEEFELSAPVREDRLVPPFESVFEQQVFNRIVARRYRVIARYDVGVHTLDMVVVGGHGRVAVLCEGDVWGGPQSYRQALTWQRDLQRCGWPFFRVRRSAFVADPEQALAPLWEVLDSIGLAPVTDEPVVLAAPVSPPTPVAESVREQMAVPVREQVVPAGPVTTQPPGFEPKPLTELLGSYDWVKPDVDESDQEIAAPITPEAVPPTPSASTTGVRLAPGIPAKTASAAVNGVAEYRAFTEPLAVSRAGHNVASVKADLLRVIEVEGPVTAGRLAAVLERARVEDEDRDRFPVLIDRALEAAVTQGLLVTDDILELGRPEWVSYRTPTQPVTRPRLLGTRTIEQVPGRELAEILSRSAESTGWGNRAALMQRAASALGHGQLNDRVIAMLAIVLPIAQRAAAARTTR</sequence>
<evidence type="ECO:0000259" key="6">
    <source>
        <dbReference type="Pfam" id="PF13086"/>
    </source>
</evidence>
<accession>A0A1J0VPM7</accession>
<keyword evidence="5" id="KW-0067">ATP-binding</keyword>
<keyword evidence="10" id="KW-1185">Reference proteome</keyword>
<dbReference type="InterPro" id="IPR049468">
    <property type="entry name" value="Restrct_endonuc-II-like_dom"/>
</dbReference>
<evidence type="ECO:0000313" key="10">
    <source>
        <dbReference type="Proteomes" id="UP000183810"/>
    </source>
</evidence>
<dbReference type="PANTHER" id="PTHR43788:SF8">
    <property type="entry name" value="DNA-BINDING PROTEIN SMUBP-2"/>
    <property type="match status" value="1"/>
</dbReference>
<dbReference type="GO" id="GO:0005524">
    <property type="term" value="F:ATP binding"/>
    <property type="evidence" value="ECO:0007669"/>
    <property type="project" value="UniProtKB-KW"/>
</dbReference>
<dbReference type="Gene3D" id="3.40.50.300">
    <property type="entry name" value="P-loop containing nucleotide triphosphate hydrolases"/>
    <property type="match status" value="3"/>
</dbReference>
<proteinExistence type="inferred from homology"/>
<organism evidence="9 10">
    <name type="scientific">Nocardia mangyaensis</name>
    <dbReference type="NCBI Taxonomy" id="2213200"/>
    <lineage>
        <taxon>Bacteria</taxon>
        <taxon>Bacillati</taxon>
        <taxon>Actinomycetota</taxon>
        <taxon>Actinomycetes</taxon>
        <taxon>Mycobacteriales</taxon>
        <taxon>Nocardiaceae</taxon>
        <taxon>Nocardia</taxon>
    </lineage>
</organism>
<dbReference type="CDD" id="cd18808">
    <property type="entry name" value="SF1_C_Upf1"/>
    <property type="match status" value="1"/>
</dbReference>
<gene>
    <name evidence="9" type="ORF">BOX37_08390</name>
</gene>
<feature type="domain" description="Restriction endonuclease type II-like" evidence="8">
    <location>
        <begin position="1367"/>
        <end position="1459"/>
    </location>
</feature>
<dbReference type="Pfam" id="PF18741">
    <property type="entry name" value="MTES_1575"/>
    <property type="match status" value="1"/>
</dbReference>
<evidence type="ECO:0000256" key="4">
    <source>
        <dbReference type="ARBA" id="ARBA00022806"/>
    </source>
</evidence>
<evidence type="ECO:0000259" key="8">
    <source>
        <dbReference type="Pfam" id="PF18741"/>
    </source>
</evidence>
<dbReference type="InterPro" id="IPR041679">
    <property type="entry name" value="DNA2/NAM7-like_C"/>
</dbReference>
<dbReference type="Proteomes" id="UP000183810">
    <property type="component" value="Chromosome"/>
</dbReference>
<dbReference type="InterPro" id="IPR050534">
    <property type="entry name" value="Coronavir_polyprotein_1ab"/>
</dbReference>
<dbReference type="KEGG" id="nsl:BOX37_08390"/>
<name>A0A1J0VPM7_9NOCA</name>
<reference evidence="9" key="1">
    <citation type="submission" date="2016-11" db="EMBL/GenBank/DDBJ databases">
        <authorList>
            <person name="Jaros S."/>
            <person name="Januszkiewicz K."/>
            <person name="Wedrychowicz H."/>
        </authorList>
    </citation>
    <scope>NUCLEOTIDE SEQUENCE [LARGE SCALE GENOMIC DNA]</scope>
    <source>
        <strain evidence="9">Y48</strain>
    </source>
</reference>
<dbReference type="SUPFAM" id="SSF52540">
    <property type="entry name" value="P-loop containing nucleoside triphosphate hydrolases"/>
    <property type="match status" value="1"/>
</dbReference>
<feature type="domain" description="DNA2/NAM7 helicase-like C-terminal" evidence="7">
    <location>
        <begin position="1130"/>
        <end position="1314"/>
    </location>
</feature>
<dbReference type="GO" id="GO:0016787">
    <property type="term" value="F:hydrolase activity"/>
    <property type="evidence" value="ECO:0007669"/>
    <property type="project" value="UniProtKB-KW"/>
</dbReference>
<dbReference type="Pfam" id="PF13087">
    <property type="entry name" value="AAA_12"/>
    <property type="match status" value="1"/>
</dbReference>
<evidence type="ECO:0000313" key="9">
    <source>
        <dbReference type="EMBL" id="APE33987.1"/>
    </source>
</evidence>
<dbReference type="RefSeq" id="WP_071927167.1">
    <property type="nucleotide sequence ID" value="NZ_CP018082.1"/>
</dbReference>
<feature type="domain" description="DNA2/NAM7 helicase helicase" evidence="6">
    <location>
        <begin position="359"/>
        <end position="423"/>
    </location>
</feature>
<dbReference type="Pfam" id="PF13086">
    <property type="entry name" value="AAA_11"/>
    <property type="match status" value="1"/>
</dbReference>
<dbReference type="InterPro" id="IPR027417">
    <property type="entry name" value="P-loop_NTPase"/>
</dbReference>
<dbReference type="PANTHER" id="PTHR43788">
    <property type="entry name" value="DNA2/NAM7 HELICASE FAMILY MEMBER"/>
    <property type="match status" value="1"/>
</dbReference>
<evidence type="ECO:0000256" key="3">
    <source>
        <dbReference type="ARBA" id="ARBA00022801"/>
    </source>
</evidence>
<evidence type="ECO:0000256" key="2">
    <source>
        <dbReference type="ARBA" id="ARBA00022741"/>
    </source>
</evidence>
<evidence type="ECO:0000256" key="1">
    <source>
        <dbReference type="ARBA" id="ARBA00007913"/>
    </source>
</evidence>
<dbReference type="InterPro" id="IPR041677">
    <property type="entry name" value="DNA2/NAM7_AAA_11"/>
</dbReference>
<evidence type="ECO:0000256" key="5">
    <source>
        <dbReference type="ARBA" id="ARBA00022840"/>
    </source>
</evidence>
<evidence type="ECO:0008006" key="11">
    <source>
        <dbReference type="Google" id="ProtNLM"/>
    </source>
</evidence>